<feature type="transmembrane region" description="Helical" evidence="1">
    <location>
        <begin position="128"/>
        <end position="150"/>
    </location>
</feature>
<evidence type="ECO:0000313" key="2">
    <source>
        <dbReference type="EMBL" id="MFD2935356.1"/>
    </source>
</evidence>
<evidence type="ECO:0008006" key="4">
    <source>
        <dbReference type="Google" id="ProtNLM"/>
    </source>
</evidence>
<protein>
    <recommendedName>
        <fullName evidence="4">DUF4293 domain-containing protein</fullName>
    </recommendedName>
</protein>
<proteinExistence type="predicted"/>
<keyword evidence="1" id="KW-1133">Transmembrane helix</keyword>
<feature type="transmembrane region" description="Helical" evidence="1">
    <location>
        <begin position="12"/>
        <end position="39"/>
    </location>
</feature>
<comment type="caution">
    <text evidence="2">The sequence shown here is derived from an EMBL/GenBank/DDBJ whole genome shotgun (WGS) entry which is preliminary data.</text>
</comment>
<dbReference type="EMBL" id="JBHUOM010000013">
    <property type="protein sequence ID" value="MFD2935356.1"/>
    <property type="molecule type" value="Genomic_DNA"/>
</dbReference>
<keyword evidence="1" id="KW-0812">Transmembrane</keyword>
<dbReference type="RefSeq" id="WP_381503144.1">
    <property type="nucleotide sequence ID" value="NZ_JBHUOM010000013.1"/>
</dbReference>
<evidence type="ECO:0000256" key="1">
    <source>
        <dbReference type="SAM" id="Phobius"/>
    </source>
</evidence>
<reference evidence="3" key="1">
    <citation type="journal article" date="2019" name="Int. J. Syst. Evol. Microbiol.">
        <title>The Global Catalogue of Microorganisms (GCM) 10K type strain sequencing project: providing services to taxonomists for standard genome sequencing and annotation.</title>
        <authorList>
            <consortium name="The Broad Institute Genomics Platform"/>
            <consortium name="The Broad Institute Genome Sequencing Center for Infectious Disease"/>
            <person name="Wu L."/>
            <person name="Ma J."/>
        </authorList>
    </citation>
    <scope>NUCLEOTIDE SEQUENCE [LARGE SCALE GENOMIC DNA]</scope>
    <source>
        <strain evidence="3">KCTC 52490</strain>
    </source>
</reference>
<feature type="transmembrane region" description="Helical" evidence="1">
    <location>
        <begin position="93"/>
        <end position="116"/>
    </location>
</feature>
<name>A0ABW6AIM7_9BACT</name>
<gene>
    <name evidence="2" type="ORF">ACFS25_16335</name>
</gene>
<accession>A0ABW6AIM7</accession>
<evidence type="ECO:0000313" key="3">
    <source>
        <dbReference type="Proteomes" id="UP001597512"/>
    </source>
</evidence>
<organism evidence="2 3">
    <name type="scientific">Spirosoma flavum</name>
    <dbReference type="NCBI Taxonomy" id="2048557"/>
    <lineage>
        <taxon>Bacteria</taxon>
        <taxon>Pseudomonadati</taxon>
        <taxon>Bacteroidota</taxon>
        <taxon>Cytophagia</taxon>
        <taxon>Cytophagales</taxon>
        <taxon>Cytophagaceae</taxon>
        <taxon>Spirosoma</taxon>
    </lineage>
</organism>
<feature type="transmembrane region" description="Helical" evidence="1">
    <location>
        <begin position="59"/>
        <end position="81"/>
    </location>
</feature>
<dbReference type="Proteomes" id="UP001597512">
    <property type="component" value="Unassembled WGS sequence"/>
</dbReference>
<keyword evidence="3" id="KW-1185">Reference proteome</keyword>
<keyword evidence="1" id="KW-0472">Membrane</keyword>
<sequence>MRFLLPSKFRIAGLVMMVAGLAGVWLATSNGLINLYRIVDPAKALANGSYPYPADFWSVNQFVGFTSISLTIVGLLAFFFSREQDEFMYRVRLESLQFAAVAQVGVTICLSAYFFFKGDIPLENLMPAIITISVVGFWLLHIIRYSYIVYFKSEANEPI</sequence>